<dbReference type="AlphaFoldDB" id="K0T0T3"/>
<dbReference type="EMBL" id="AGNL01017666">
    <property type="protein sequence ID" value="EJK64077.1"/>
    <property type="molecule type" value="Genomic_DNA"/>
</dbReference>
<feature type="region of interest" description="Disordered" evidence="4">
    <location>
        <begin position="179"/>
        <end position="199"/>
    </location>
</feature>
<dbReference type="eggNOG" id="KOG0324">
    <property type="taxonomic scope" value="Eukaryota"/>
</dbReference>
<dbReference type="GO" id="GO:0070646">
    <property type="term" value="P:protein modification by small protein removal"/>
    <property type="evidence" value="ECO:0007669"/>
    <property type="project" value="TreeGrafter"/>
</dbReference>
<dbReference type="InterPro" id="IPR008580">
    <property type="entry name" value="PPPDE_dom"/>
</dbReference>
<dbReference type="Proteomes" id="UP000266841">
    <property type="component" value="Unassembled WGS sequence"/>
</dbReference>
<reference evidence="6 7" key="1">
    <citation type="journal article" date="2012" name="Genome Biol.">
        <title>Genome and low-iron response of an oceanic diatom adapted to chronic iron limitation.</title>
        <authorList>
            <person name="Lommer M."/>
            <person name="Specht M."/>
            <person name="Roy A.S."/>
            <person name="Kraemer L."/>
            <person name="Andreson R."/>
            <person name="Gutowska M.A."/>
            <person name="Wolf J."/>
            <person name="Bergner S.V."/>
            <person name="Schilhabel M.B."/>
            <person name="Klostermeier U.C."/>
            <person name="Beiko R.G."/>
            <person name="Rosenstiel P."/>
            <person name="Hippler M."/>
            <person name="Laroche J."/>
        </authorList>
    </citation>
    <scope>NUCLEOTIDE SEQUENCE [LARGE SCALE GENOMIC DNA]</scope>
    <source>
        <strain evidence="6 7">CCMP1005</strain>
    </source>
</reference>
<dbReference type="GO" id="GO:0006508">
    <property type="term" value="P:proteolysis"/>
    <property type="evidence" value="ECO:0007669"/>
    <property type="project" value="UniProtKB-KW"/>
</dbReference>
<keyword evidence="2" id="KW-0645">Protease</keyword>
<dbReference type="InterPro" id="IPR011989">
    <property type="entry name" value="ARM-like"/>
</dbReference>
<dbReference type="GO" id="GO:0008233">
    <property type="term" value="F:peptidase activity"/>
    <property type="evidence" value="ECO:0007669"/>
    <property type="project" value="UniProtKB-KW"/>
</dbReference>
<evidence type="ECO:0000256" key="1">
    <source>
        <dbReference type="ARBA" id="ARBA00008140"/>
    </source>
</evidence>
<name>K0T0T3_THAOC</name>
<comment type="similarity">
    <text evidence="1">Belongs to the DeSI family.</text>
</comment>
<evidence type="ECO:0000313" key="6">
    <source>
        <dbReference type="EMBL" id="EJK64077.1"/>
    </source>
</evidence>
<sequence length="465" mass="51509">MSTEATATTEVHLAIYDLSRGMARNLSAQFLGPQHAVDIIPHTGIIAWGKEYYFGQGIEWSSPYEFRISRGIHPIEEVLIGHTSVSQQEFEDWCRARAADGSFSFTSYDFFRNNCNNFSEVASKNGLGLTSGVPSYILEMPEKVLSSPMGQLLRPMLDNMQVGHAPTNINTSTAVSAQPNIASPVAPPNPWASITPKDTAVEQGGTPLLDKQQMLLSTDTNIVAVCVEKLHPNDEQSELLRKLSTSDSWSPKELSSVHCYLRSVIATDEKKRSHALMCFRLVVLKKSMPNCGVEYDTSTDFVRNLLLSDTLSLENLSLAYCVLSNAIGAQTPKWVDSDIDKFQQLIDRAMVDCDNSKECPSTHVQISLRQMAAAFIYNSSRLVGSKNTKQHVDELSEVEMSILIGCLERLQTETDEVTTDRLYMALGELFKSKSLGQAAISLTKDLGMYEVFDERPIAKEVASLM</sequence>
<evidence type="ECO:0000256" key="2">
    <source>
        <dbReference type="ARBA" id="ARBA00022670"/>
    </source>
</evidence>
<keyword evidence="7" id="KW-1185">Reference proteome</keyword>
<dbReference type="Gene3D" id="1.25.10.10">
    <property type="entry name" value="Leucine-rich Repeat Variant"/>
    <property type="match status" value="1"/>
</dbReference>
<evidence type="ECO:0000256" key="3">
    <source>
        <dbReference type="ARBA" id="ARBA00022801"/>
    </source>
</evidence>
<dbReference type="PANTHER" id="PTHR12378">
    <property type="entry name" value="DESUMOYLATING ISOPEPTIDASE"/>
    <property type="match status" value="1"/>
</dbReference>
<proteinExistence type="inferred from homology"/>
<evidence type="ECO:0000259" key="5">
    <source>
        <dbReference type="PROSITE" id="PS51858"/>
    </source>
</evidence>
<dbReference type="PANTHER" id="PTHR12378:SF7">
    <property type="entry name" value="DESUMOYLATING ISOPEPTIDASE 1"/>
    <property type="match status" value="1"/>
</dbReference>
<comment type="caution">
    <text evidence="6">The sequence shown here is derived from an EMBL/GenBank/DDBJ whole genome shotgun (WGS) entry which is preliminary data.</text>
</comment>
<dbReference type="SMART" id="SM01179">
    <property type="entry name" value="DUF862"/>
    <property type="match status" value="1"/>
</dbReference>
<dbReference type="Pfam" id="PF05903">
    <property type="entry name" value="Peptidase_C97"/>
    <property type="match status" value="1"/>
</dbReference>
<gene>
    <name evidence="6" type="ORF">THAOC_15223</name>
</gene>
<evidence type="ECO:0000256" key="4">
    <source>
        <dbReference type="SAM" id="MobiDB-lite"/>
    </source>
</evidence>
<dbReference type="Gene3D" id="3.90.1720.30">
    <property type="entry name" value="PPPDE domains"/>
    <property type="match status" value="1"/>
</dbReference>
<feature type="domain" description="PPPDE" evidence="5">
    <location>
        <begin position="9"/>
        <end position="158"/>
    </location>
</feature>
<organism evidence="6 7">
    <name type="scientific">Thalassiosira oceanica</name>
    <name type="common">Marine diatom</name>
    <dbReference type="NCBI Taxonomy" id="159749"/>
    <lineage>
        <taxon>Eukaryota</taxon>
        <taxon>Sar</taxon>
        <taxon>Stramenopiles</taxon>
        <taxon>Ochrophyta</taxon>
        <taxon>Bacillariophyta</taxon>
        <taxon>Coscinodiscophyceae</taxon>
        <taxon>Thalassiosirophycidae</taxon>
        <taxon>Thalassiosirales</taxon>
        <taxon>Thalassiosiraceae</taxon>
        <taxon>Thalassiosira</taxon>
    </lineage>
</organism>
<dbReference type="InterPro" id="IPR042266">
    <property type="entry name" value="PPPDE_sf"/>
</dbReference>
<protein>
    <recommendedName>
        <fullName evidence="5">PPPDE domain-containing protein</fullName>
    </recommendedName>
</protein>
<keyword evidence="3" id="KW-0378">Hydrolase</keyword>
<dbReference type="PROSITE" id="PS51858">
    <property type="entry name" value="PPPDE"/>
    <property type="match status" value="1"/>
</dbReference>
<accession>K0T0T3</accession>
<dbReference type="OrthoDB" id="21221at2759"/>
<evidence type="ECO:0000313" key="7">
    <source>
        <dbReference type="Proteomes" id="UP000266841"/>
    </source>
</evidence>